<evidence type="ECO:0000256" key="1">
    <source>
        <dbReference type="SAM" id="MobiDB-lite"/>
    </source>
</evidence>
<evidence type="ECO:0000313" key="2">
    <source>
        <dbReference type="EMBL" id="GIX95895.1"/>
    </source>
</evidence>
<sequence length="107" mass="12414">MVGSRNMQILQRTRMPVECRQHSLQKQKCKCSYEGTRKQTSFLKKEPECIFPNDNYWTQQTAEDSKTLSPNTSTTRTQTSEEQQNSKKFLLLSLLDIVKDVAVNLVQ</sequence>
<keyword evidence="3" id="KW-1185">Reference proteome</keyword>
<feature type="compositionally biased region" description="Polar residues" evidence="1">
    <location>
        <begin position="60"/>
        <end position="70"/>
    </location>
</feature>
<evidence type="ECO:0000313" key="3">
    <source>
        <dbReference type="Proteomes" id="UP001054945"/>
    </source>
</evidence>
<dbReference type="Proteomes" id="UP001054945">
    <property type="component" value="Unassembled WGS sequence"/>
</dbReference>
<proteinExistence type="predicted"/>
<dbReference type="EMBL" id="BPLR01004574">
    <property type="protein sequence ID" value="GIX95895.1"/>
    <property type="molecule type" value="Genomic_DNA"/>
</dbReference>
<name>A0AAV4PHC2_CAEEX</name>
<organism evidence="2 3">
    <name type="scientific">Caerostris extrusa</name>
    <name type="common">Bark spider</name>
    <name type="synonym">Caerostris bankana</name>
    <dbReference type="NCBI Taxonomy" id="172846"/>
    <lineage>
        <taxon>Eukaryota</taxon>
        <taxon>Metazoa</taxon>
        <taxon>Ecdysozoa</taxon>
        <taxon>Arthropoda</taxon>
        <taxon>Chelicerata</taxon>
        <taxon>Arachnida</taxon>
        <taxon>Araneae</taxon>
        <taxon>Araneomorphae</taxon>
        <taxon>Entelegynae</taxon>
        <taxon>Araneoidea</taxon>
        <taxon>Araneidae</taxon>
        <taxon>Caerostris</taxon>
    </lineage>
</organism>
<feature type="region of interest" description="Disordered" evidence="1">
    <location>
        <begin position="60"/>
        <end position="85"/>
    </location>
</feature>
<dbReference type="AlphaFoldDB" id="A0AAV4PHC2"/>
<accession>A0AAV4PHC2</accession>
<feature type="compositionally biased region" description="Low complexity" evidence="1">
    <location>
        <begin position="71"/>
        <end position="83"/>
    </location>
</feature>
<protein>
    <submittedName>
        <fullName evidence="2">Uncharacterized protein</fullName>
    </submittedName>
</protein>
<comment type="caution">
    <text evidence="2">The sequence shown here is derived from an EMBL/GenBank/DDBJ whole genome shotgun (WGS) entry which is preliminary data.</text>
</comment>
<gene>
    <name evidence="2" type="ORF">CEXT_160221</name>
</gene>
<reference evidence="2 3" key="1">
    <citation type="submission" date="2021-06" db="EMBL/GenBank/DDBJ databases">
        <title>Caerostris extrusa draft genome.</title>
        <authorList>
            <person name="Kono N."/>
            <person name="Arakawa K."/>
        </authorList>
    </citation>
    <scope>NUCLEOTIDE SEQUENCE [LARGE SCALE GENOMIC DNA]</scope>
</reference>